<keyword evidence="2" id="KW-1185">Reference proteome</keyword>
<dbReference type="Proteomes" id="UP000828941">
    <property type="component" value="Chromosome 2"/>
</dbReference>
<accession>A0ACB9Q0U3</accession>
<gene>
    <name evidence="1" type="ORF">L6164_003254</name>
</gene>
<proteinExistence type="predicted"/>
<evidence type="ECO:0000313" key="1">
    <source>
        <dbReference type="EMBL" id="KAI4354388.1"/>
    </source>
</evidence>
<evidence type="ECO:0000313" key="2">
    <source>
        <dbReference type="Proteomes" id="UP000828941"/>
    </source>
</evidence>
<protein>
    <submittedName>
        <fullName evidence="1">Uncharacterized protein</fullName>
    </submittedName>
</protein>
<name>A0ACB9Q0U3_BAUVA</name>
<dbReference type="EMBL" id="CM039427">
    <property type="protein sequence ID" value="KAI4354388.1"/>
    <property type="molecule type" value="Genomic_DNA"/>
</dbReference>
<organism evidence="1 2">
    <name type="scientific">Bauhinia variegata</name>
    <name type="common">Purple orchid tree</name>
    <name type="synonym">Phanera variegata</name>
    <dbReference type="NCBI Taxonomy" id="167791"/>
    <lineage>
        <taxon>Eukaryota</taxon>
        <taxon>Viridiplantae</taxon>
        <taxon>Streptophyta</taxon>
        <taxon>Embryophyta</taxon>
        <taxon>Tracheophyta</taxon>
        <taxon>Spermatophyta</taxon>
        <taxon>Magnoliopsida</taxon>
        <taxon>eudicotyledons</taxon>
        <taxon>Gunneridae</taxon>
        <taxon>Pentapetalae</taxon>
        <taxon>rosids</taxon>
        <taxon>fabids</taxon>
        <taxon>Fabales</taxon>
        <taxon>Fabaceae</taxon>
        <taxon>Cercidoideae</taxon>
        <taxon>Cercideae</taxon>
        <taxon>Bauhiniinae</taxon>
        <taxon>Bauhinia</taxon>
    </lineage>
</organism>
<comment type="caution">
    <text evidence="1">The sequence shown here is derived from an EMBL/GenBank/DDBJ whole genome shotgun (WGS) entry which is preliminary data.</text>
</comment>
<reference evidence="1 2" key="1">
    <citation type="journal article" date="2022" name="DNA Res.">
        <title>Chromosomal-level genome assembly of the orchid tree Bauhinia variegata (Leguminosae; Cercidoideae) supports the allotetraploid origin hypothesis of Bauhinia.</title>
        <authorList>
            <person name="Zhong Y."/>
            <person name="Chen Y."/>
            <person name="Zheng D."/>
            <person name="Pang J."/>
            <person name="Liu Y."/>
            <person name="Luo S."/>
            <person name="Meng S."/>
            <person name="Qian L."/>
            <person name="Wei D."/>
            <person name="Dai S."/>
            <person name="Zhou R."/>
        </authorList>
    </citation>
    <scope>NUCLEOTIDE SEQUENCE [LARGE SCALE GENOMIC DNA]</scope>
    <source>
        <strain evidence="1">BV-YZ2020</strain>
    </source>
</reference>
<sequence length="174" mass="20610">MEWLWVKRNRMRSITPNHQSQSNPRGADEEQVYGITEELIKFVKSFTINTFKDFPLQDEDEVTYVGENPTTSTKVQKDLSQWQERHAILLLSKVKQISQLRYMLCPRHLKEEQFWRIHFKLVRSHVLEYELRAIQLEKLNRMAKEDENSSDNNSACEVEMAEAKHGVFVETKPS</sequence>